<protein>
    <recommendedName>
        <fullName evidence="1">PDZ domain-containing protein</fullName>
    </recommendedName>
</protein>
<dbReference type="AlphaFoldDB" id="A0A1B0BQX7"/>
<name>A0A1B0BQX7_9MUSC</name>
<accession>A0A1B0BQX7</accession>
<dbReference type="PANTHER" id="PTHR19964:SF92">
    <property type="entry name" value="PATJ HOMOLOG"/>
    <property type="match status" value="1"/>
</dbReference>
<reference evidence="3" key="1">
    <citation type="submission" date="2015-01" db="EMBL/GenBank/DDBJ databases">
        <authorList>
            <person name="Aksoy S."/>
            <person name="Warren W."/>
            <person name="Wilson R.K."/>
        </authorList>
    </citation>
    <scope>NUCLEOTIDE SEQUENCE [LARGE SCALE GENOMIC DNA]</scope>
    <source>
        <strain evidence="3">IAEA</strain>
    </source>
</reference>
<dbReference type="EMBL" id="JXJN01018845">
    <property type="status" value="NOT_ANNOTATED_CDS"/>
    <property type="molecule type" value="Genomic_DNA"/>
</dbReference>
<dbReference type="InterPro" id="IPR051342">
    <property type="entry name" value="PDZ_scaffold"/>
</dbReference>
<dbReference type="STRING" id="67801.A0A1B0BQX7"/>
<dbReference type="CDD" id="cd06667">
    <property type="entry name" value="PDZ2_MUPP1-like"/>
    <property type="match status" value="1"/>
</dbReference>
<dbReference type="EnsemblMetazoa" id="GPPI037805-RA">
    <property type="protein sequence ID" value="GPPI037805-PA"/>
    <property type="gene ID" value="GPPI037805"/>
</dbReference>
<dbReference type="Pfam" id="PF00595">
    <property type="entry name" value="PDZ"/>
    <property type="match status" value="1"/>
</dbReference>
<dbReference type="PANTHER" id="PTHR19964">
    <property type="entry name" value="MULTIPLE PDZ DOMAIN PROTEIN"/>
    <property type="match status" value="1"/>
</dbReference>
<feature type="domain" description="PDZ" evidence="1">
    <location>
        <begin position="58"/>
        <end position="143"/>
    </location>
</feature>
<dbReference type="InterPro" id="IPR036034">
    <property type="entry name" value="PDZ_sf"/>
</dbReference>
<dbReference type="SUPFAM" id="SSF50156">
    <property type="entry name" value="PDZ domain-like"/>
    <property type="match status" value="1"/>
</dbReference>
<evidence type="ECO:0000259" key="1">
    <source>
        <dbReference type="PROSITE" id="PS50106"/>
    </source>
</evidence>
<dbReference type="Proteomes" id="UP000092460">
    <property type="component" value="Unassembled WGS sequence"/>
</dbReference>
<dbReference type="InterPro" id="IPR001478">
    <property type="entry name" value="PDZ"/>
</dbReference>
<proteinExistence type="predicted"/>
<keyword evidence="3" id="KW-1185">Reference proteome</keyword>
<dbReference type="VEuPathDB" id="VectorBase:GPPI037805"/>
<organism evidence="2 3">
    <name type="scientific">Glossina palpalis gambiensis</name>
    <dbReference type="NCBI Taxonomy" id="67801"/>
    <lineage>
        <taxon>Eukaryota</taxon>
        <taxon>Metazoa</taxon>
        <taxon>Ecdysozoa</taxon>
        <taxon>Arthropoda</taxon>
        <taxon>Hexapoda</taxon>
        <taxon>Insecta</taxon>
        <taxon>Pterygota</taxon>
        <taxon>Neoptera</taxon>
        <taxon>Endopterygota</taxon>
        <taxon>Diptera</taxon>
        <taxon>Brachycera</taxon>
        <taxon>Muscomorpha</taxon>
        <taxon>Hippoboscoidea</taxon>
        <taxon>Glossinidae</taxon>
        <taxon>Glossina</taxon>
    </lineage>
</organism>
<evidence type="ECO:0000313" key="3">
    <source>
        <dbReference type="Proteomes" id="UP000092460"/>
    </source>
</evidence>
<evidence type="ECO:0000313" key="2">
    <source>
        <dbReference type="EnsemblMetazoa" id="GPPI037805-PA"/>
    </source>
</evidence>
<dbReference type="SMART" id="SM00228">
    <property type="entry name" value="PDZ"/>
    <property type="match status" value="1"/>
</dbReference>
<reference evidence="2" key="2">
    <citation type="submission" date="2020-05" db="UniProtKB">
        <authorList>
            <consortium name="EnsemblMetazoa"/>
        </authorList>
    </citation>
    <scope>IDENTIFICATION</scope>
    <source>
        <strain evidence="2">IAEA</strain>
    </source>
</reference>
<dbReference type="Gene3D" id="2.30.42.10">
    <property type="match status" value="1"/>
</dbReference>
<sequence>MAGNLVLSVNGGDVMYDFDERLSSPLNSTSPVASGKIGSELAEGQHTKIPSLSGNWWNDGTGLGFGIIGARTDLLTNVLPLNSGVIVKTILPGGVADRDGRLRLGDHILQIGDVNLQEMVSEQVVAVLRQSGTHVRLEVGRAIENPLPTGLNLEPGSAIVPARVLVDRAELERYLISTGFPEIFGESSNASTPKRQPKMNVLYIVELQDKHQ</sequence>
<dbReference type="PROSITE" id="PS50106">
    <property type="entry name" value="PDZ"/>
    <property type="match status" value="1"/>
</dbReference>